<proteinExistence type="predicted"/>
<evidence type="ECO:0000313" key="1">
    <source>
        <dbReference type="EMBL" id="MBC9180315.1"/>
    </source>
</evidence>
<dbReference type="RefSeq" id="WP_187781259.1">
    <property type="nucleotide sequence ID" value="NZ_JACTUZ010000283.1"/>
</dbReference>
<protein>
    <submittedName>
        <fullName evidence="1">Uncharacterized protein</fullName>
    </submittedName>
</protein>
<name>A0ABR7RFW5_9PROT</name>
<evidence type="ECO:0000313" key="2">
    <source>
        <dbReference type="Proteomes" id="UP000603940"/>
    </source>
</evidence>
<keyword evidence="2" id="KW-1185">Reference proteome</keyword>
<accession>A0ABR7RFW5</accession>
<organism evidence="1 2">
    <name type="scientific">Pseudoroseomonas ludipueritiae</name>
    <dbReference type="NCBI Taxonomy" id="198093"/>
    <lineage>
        <taxon>Bacteria</taxon>
        <taxon>Pseudomonadati</taxon>
        <taxon>Pseudomonadota</taxon>
        <taxon>Alphaproteobacteria</taxon>
        <taxon>Acetobacterales</taxon>
        <taxon>Acetobacteraceae</taxon>
        <taxon>Pseudoroseomonas</taxon>
    </lineage>
</organism>
<dbReference type="Proteomes" id="UP000603940">
    <property type="component" value="Unassembled WGS sequence"/>
</dbReference>
<dbReference type="Gene3D" id="3.40.190.150">
    <property type="entry name" value="Bordetella uptake gene, domain 1"/>
    <property type="match status" value="1"/>
</dbReference>
<reference evidence="1 2" key="1">
    <citation type="journal article" date="2009" name="Int. J. Syst. Evol. Microbiol.">
        <title>Transfer of Teichococcus ludipueritiae and Muricoccus roseus to the genus Roseomonas, as Roseomonas ludipueritiae comb. nov. and Roseomonas rosea comb. nov., respectively, and emended description of the genus Roseomonas.</title>
        <authorList>
            <person name="Sanchez-Porro C."/>
            <person name="Gallego V."/>
            <person name="Busse H.J."/>
            <person name="Kampfer P."/>
            <person name="Ventosa A."/>
        </authorList>
    </citation>
    <scope>NUCLEOTIDE SEQUENCE [LARGE SCALE GENOMIC DNA]</scope>
    <source>
        <strain evidence="1 2">DSM 14915</strain>
    </source>
</reference>
<sequence length="62" mass="6428">MVARLSEALGKAKADPSFRALLEALGNSPMDDAASAAISAFLVAEVTRWGEVLRASGIRPDG</sequence>
<comment type="caution">
    <text evidence="1">The sequence shown here is derived from an EMBL/GenBank/DDBJ whole genome shotgun (WGS) entry which is preliminary data.</text>
</comment>
<gene>
    <name evidence="1" type="ORF">IBL25_25545</name>
</gene>
<dbReference type="InterPro" id="IPR042100">
    <property type="entry name" value="Bug_dom1"/>
</dbReference>
<dbReference type="EMBL" id="JACTUZ010000283">
    <property type="protein sequence ID" value="MBC9180315.1"/>
    <property type="molecule type" value="Genomic_DNA"/>
</dbReference>